<dbReference type="AlphaFoldDB" id="A0A5C6UN79"/>
<dbReference type="Gene3D" id="2.60.40.10">
    <property type="entry name" value="Immunoglobulins"/>
    <property type="match status" value="1"/>
</dbReference>
<evidence type="ECO:0000313" key="2">
    <source>
        <dbReference type="EMBL" id="TXC72658.1"/>
    </source>
</evidence>
<feature type="compositionally biased region" description="Polar residues" evidence="1">
    <location>
        <begin position="74"/>
        <end position="84"/>
    </location>
</feature>
<comment type="caution">
    <text evidence="2">The sequence shown here is derived from an EMBL/GenBank/DDBJ whole genome shotgun (WGS) entry which is preliminary data.</text>
</comment>
<dbReference type="EMBL" id="VOQR01000001">
    <property type="protein sequence ID" value="TXC72658.1"/>
    <property type="molecule type" value="Genomic_DNA"/>
</dbReference>
<proteinExistence type="predicted"/>
<dbReference type="SUPFAM" id="SSF49313">
    <property type="entry name" value="Cadherin-like"/>
    <property type="match status" value="1"/>
</dbReference>
<dbReference type="GO" id="GO:0016020">
    <property type="term" value="C:membrane"/>
    <property type="evidence" value="ECO:0007669"/>
    <property type="project" value="InterPro"/>
</dbReference>
<evidence type="ECO:0000256" key="1">
    <source>
        <dbReference type="SAM" id="MobiDB-lite"/>
    </source>
</evidence>
<dbReference type="PANTHER" id="PTHR37494:SF1">
    <property type="entry name" value="STAPHYLOCOCCUS AUREUS SURFACE PROTEIN A"/>
    <property type="match status" value="1"/>
</dbReference>
<dbReference type="InterPro" id="IPR015919">
    <property type="entry name" value="Cadherin-like_sf"/>
</dbReference>
<protein>
    <recommendedName>
        <fullName evidence="4">Dystroglycan-type cadherin-like domain-containing protein</fullName>
    </recommendedName>
</protein>
<keyword evidence="3" id="KW-1185">Reference proteome</keyword>
<reference evidence="2 3" key="1">
    <citation type="journal article" date="2013" name="Antonie Van Leeuwenhoek">
        <title>Sphingomonas ginsenosidivorax sp. nov., with the ability to transform ginsenosides.</title>
        <authorList>
            <person name="Jin X.F."/>
            <person name="Kim J.K."/>
            <person name="Liu Q.M."/>
            <person name="Kang M.S."/>
            <person name="He D."/>
            <person name="Jin F.X."/>
            <person name="Kim S.C."/>
            <person name="Im W.T."/>
        </authorList>
    </citation>
    <scope>NUCLEOTIDE SEQUENCE [LARGE SCALE GENOMIC DNA]</scope>
    <source>
        <strain evidence="2 3">KHI67</strain>
    </source>
</reference>
<dbReference type="PANTHER" id="PTHR37494">
    <property type="entry name" value="HEMAGGLUTININ"/>
    <property type="match status" value="1"/>
</dbReference>
<dbReference type="InterPro" id="IPR013783">
    <property type="entry name" value="Ig-like_fold"/>
</dbReference>
<dbReference type="GO" id="GO:0005509">
    <property type="term" value="F:calcium ion binding"/>
    <property type="evidence" value="ECO:0007669"/>
    <property type="project" value="InterPro"/>
</dbReference>
<feature type="compositionally biased region" description="Basic residues" evidence="1">
    <location>
        <begin position="36"/>
        <end position="50"/>
    </location>
</feature>
<evidence type="ECO:0000313" key="3">
    <source>
        <dbReference type="Proteomes" id="UP000321250"/>
    </source>
</evidence>
<feature type="region of interest" description="Disordered" evidence="1">
    <location>
        <begin position="1"/>
        <end position="90"/>
    </location>
</feature>
<evidence type="ECO:0008006" key="4">
    <source>
        <dbReference type="Google" id="ProtNLM"/>
    </source>
</evidence>
<gene>
    <name evidence="2" type="ORF">FSB78_00020</name>
</gene>
<name>A0A5C6UN79_9SPHN</name>
<dbReference type="Pfam" id="PF05345">
    <property type="entry name" value="He_PIG"/>
    <property type="match status" value="1"/>
</dbReference>
<dbReference type="Proteomes" id="UP000321250">
    <property type="component" value="Unassembled WGS sequence"/>
</dbReference>
<accession>A0A5C6UN79</accession>
<organism evidence="2 3">
    <name type="scientific">Sphingomonas ginsenosidivorax</name>
    <dbReference type="NCBI Taxonomy" id="862135"/>
    <lineage>
        <taxon>Bacteria</taxon>
        <taxon>Pseudomonadati</taxon>
        <taxon>Pseudomonadota</taxon>
        <taxon>Alphaproteobacteria</taxon>
        <taxon>Sphingomonadales</taxon>
        <taxon>Sphingomonadaceae</taxon>
        <taxon>Sphingomonas</taxon>
    </lineage>
</organism>
<sequence>MPRLYAGRGGTDCRAGTGQTARGAGGGGIQPDVPRHRGHRTLHIRGHRGCNSRPGEPVGERHACGDPQRGRQLPPSSVTATDSSGGSGPYAGTRSYTLGIGGPTLALTPTSLASATVGVTYSASIAASGGTAPYAYAVTAGALPAGLVLAADGTLSGTPTAGGSFGVTITATDAGGFAGAGAIRWSLQHRPFRWSRQACRRGRRAPRTVRCFSRPAARRPIATRSARARCRPG</sequence>